<keyword evidence="6" id="KW-0106">Calcium</keyword>
<name>A0A553JJZ3_SHEHA</name>
<dbReference type="CDD" id="cd16144">
    <property type="entry name" value="ARS_like"/>
    <property type="match status" value="1"/>
</dbReference>
<comment type="similarity">
    <text evidence="2">Belongs to the sulfatase family.</text>
</comment>
<evidence type="ECO:0000256" key="3">
    <source>
        <dbReference type="ARBA" id="ARBA00022723"/>
    </source>
</evidence>
<feature type="chain" id="PRO_5022151634" evidence="7">
    <location>
        <begin position="28"/>
        <end position="489"/>
    </location>
</feature>
<evidence type="ECO:0000259" key="8">
    <source>
        <dbReference type="Pfam" id="PF00884"/>
    </source>
</evidence>
<dbReference type="SUPFAM" id="SSF53649">
    <property type="entry name" value="Alkaline phosphatase-like"/>
    <property type="match status" value="1"/>
</dbReference>
<dbReference type="PANTHER" id="PTHR42693">
    <property type="entry name" value="ARYLSULFATASE FAMILY MEMBER"/>
    <property type="match status" value="1"/>
</dbReference>
<dbReference type="GO" id="GO:0004065">
    <property type="term" value="F:arylsulfatase activity"/>
    <property type="evidence" value="ECO:0007669"/>
    <property type="project" value="TreeGrafter"/>
</dbReference>
<protein>
    <submittedName>
        <fullName evidence="9">Sulfatase</fullName>
    </submittedName>
</protein>
<dbReference type="EMBL" id="VKGK01000027">
    <property type="protein sequence ID" value="TRY12781.1"/>
    <property type="molecule type" value="Genomic_DNA"/>
</dbReference>
<proteinExistence type="inferred from homology"/>
<dbReference type="PROSITE" id="PS00149">
    <property type="entry name" value="SULFATASE_2"/>
    <property type="match status" value="1"/>
</dbReference>
<dbReference type="OrthoDB" id="9803751at2"/>
<feature type="signal peptide" evidence="7">
    <location>
        <begin position="1"/>
        <end position="27"/>
    </location>
</feature>
<dbReference type="PANTHER" id="PTHR42693:SF42">
    <property type="entry name" value="ARYLSULFATASE G"/>
    <property type="match status" value="1"/>
</dbReference>
<keyword evidence="10" id="KW-1185">Reference proteome</keyword>
<keyword evidence="4 7" id="KW-0732">Signal</keyword>
<keyword evidence="5" id="KW-0378">Hydrolase</keyword>
<evidence type="ECO:0000256" key="4">
    <source>
        <dbReference type="ARBA" id="ARBA00022729"/>
    </source>
</evidence>
<comment type="caution">
    <text evidence="9">The sequence shown here is derived from an EMBL/GenBank/DDBJ whole genome shotgun (WGS) entry which is preliminary data.</text>
</comment>
<dbReference type="PROSITE" id="PS51257">
    <property type="entry name" value="PROKAR_LIPOPROTEIN"/>
    <property type="match status" value="1"/>
</dbReference>
<evidence type="ECO:0000256" key="1">
    <source>
        <dbReference type="ARBA" id="ARBA00001913"/>
    </source>
</evidence>
<sequence length="489" mass="54509">MTIRIRKYPTKISGLCALALTTAGLTACAPAPEIETAKIHASKMQTSEVIDVNQPNILMLFADDLGWTDLGYRTGRWDTPNIDSLKQQSLEFTRAYVASPTCSPSRASVITGQHPARLKMPRHIPDGKKDLGFDKFHRPTQEFHLLPTDPAQEPSRNYLPLEVTSIAEAVKPLGYHTAFSGKWHLGSEDYYPIKQGFDEQFGVSTAGHPKSYRAPFWEEYRNPYPDAPKGKYLTERLTDDVVSFIENYDKAKPFMLTNFYYTVHTPHQGPKAGTQKYLDKGLDKKYANFGAMVEALDTSVGRILQALDDSGMADNTVVVFYSDQGGYFTNEPLRGGKMSGKALYEGGARVPLLVRWPGVTPKAQNSEQLVLSTDILPTFVDIAGGNPDDLKDLDGQSIVPMLKGELSERKHVILYRNYEDAYAAVIGQRWKLVAFVSGKTELYDLLVDPSESTDLSAQQPQRVAQLKQTLLEWQLTVGVNPTLKRPDLL</sequence>
<feature type="domain" description="Sulfatase N-terminal" evidence="8">
    <location>
        <begin position="55"/>
        <end position="384"/>
    </location>
</feature>
<keyword evidence="3" id="KW-0479">Metal-binding</keyword>
<evidence type="ECO:0000256" key="5">
    <source>
        <dbReference type="ARBA" id="ARBA00022801"/>
    </source>
</evidence>
<dbReference type="RefSeq" id="WP_144041758.1">
    <property type="nucleotide sequence ID" value="NZ_BMPL01000025.1"/>
</dbReference>
<evidence type="ECO:0000313" key="9">
    <source>
        <dbReference type="EMBL" id="TRY12781.1"/>
    </source>
</evidence>
<dbReference type="Pfam" id="PF00884">
    <property type="entry name" value="Sulfatase"/>
    <property type="match status" value="1"/>
</dbReference>
<evidence type="ECO:0000256" key="7">
    <source>
        <dbReference type="SAM" id="SignalP"/>
    </source>
</evidence>
<dbReference type="Gene3D" id="3.30.1120.10">
    <property type="match status" value="1"/>
</dbReference>
<dbReference type="Gene3D" id="3.40.720.10">
    <property type="entry name" value="Alkaline Phosphatase, subunit A"/>
    <property type="match status" value="1"/>
</dbReference>
<reference evidence="10" key="1">
    <citation type="submission" date="2019-07" db="EMBL/GenBank/DDBJ databases">
        <title>Shewanella sp. YLB-08 draft genomic sequence.</title>
        <authorList>
            <person name="Yu L."/>
        </authorList>
    </citation>
    <scope>NUCLEOTIDE SEQUENCE [LARGE SCALE GENOMIC DNA]</scope>
    <source>
        <strain evidence="10">JCM 20706</strain>
    </source>
</reference>
<gene>
    <name evidence="9" type="ORF">FN961_19020</name>
</gene>
<dbReference type="PROSITE" id="PS00523">
    <property type="entry name" value="SULFATASE_1"/>
    <property type="match status" value="1"/>
</dbReference>
<evidence type="ECO:0000256" key="2">
    <source>
        <dbReference type="ARBA" id="ARBA00008779"/>
    </source>
</evidence>
<evidence type="ECO:0000256" key="6">
    <source>
        <dbReference type="ARBA" id="ARBA00022837"/>
    </source>
</evidence>
<dbReference type="Proteomes" id="UP000318126">
    <property type="component" value="Unassembled WGS sequence"/>
</dbReference>
<dbReference type="InterPro" id="IPR024607">
    <property type="entry name" value="Sulfatase_CS"/>
</dbReference>
<dbReference type="InterPro" id="IPR017850">
    <property type="entry name" value="Alkaline_phosphatase_core_sf"/>
</dbReference>
<dbReference type="InterPro" id="IPR000917">
    <property type="entry name" value="Sulfatase_N"/>
</dbReference>
<comment type="cofactor">
    <cofactor evidence="1">
        <name>Ca(2+)</name>
        <dbReference type="ChEBI" id="CHEBI:29108"/>
    </cofactor>
</comment>
<evidence type="ECO:0000313" key="10">
    <source>
        <dbReference type="Proteomes" id="UP000318126"/>
    </source>
</evidence>
<accession>A0A553JJZ3</accession>
<dbReference type="AlphaFoldDB" id="A0A553JJZ3"/>
<organism evidence="9 10">
    <name type="scientific">Shewanella hanedai</name>
    <name type="common">Alteromonas hanedai</name>
    <dbReference type="NCBI Taxonomy" id="25"/>
    <lineage>
        <taxon>Bacteria</taxon>
        <taxon>Pseudomonadati</taxon>
        <taxon>Pseudomonadota</taxon>
        <taxon>Gammaproteobacteria</taxon>
        <taxon>Alteromonadales</taxon>
        <taxon>Shewanellaceae</taxon>
        <taxon>Shewanella</taxon>
    </lineage>
</organism>
<dbReference type="GO" id="GO:0046872">
    <property type="term" value="F:metal ion binding"/>
    <property type="evidence" value="ECO:0007669"/>
    <property type="project" value="UniProtKB-KW"/>
</dbReference>
<dbReference type="InterPro" id="IPR050738">
    <property type="entry name" value="Sulfatase"/>
</dbReference>